<keyword evidence="2" id="KW-1185">Reference proteome</keyword>
<name>A0AAD2CPN6_9STRA</name>
<evidence type="ECO:0000313" key="2">
    <source>
        <dbReference type="Proteomes" id="UP001295423"/>
    </source>
</evidence>
<gene>
    <name evidence="1" type="ORF">CYCCA115_LOCUS7797</name>
</gene>
<reference evidence="1" key="1">
    <citation type="submission" date="2023-08" db="EMBL/GenBank/DDBJ databases">
        <authorList>
            <person name="Audoor S."/>
            <person name="Bilcke G."/>
        </authorList>
    </citation>
    <scope>NUCLEOTIDE SEQUENCE</scope>
</reference>
<protein>
    <submittedName>
        <fullName evidence="1">Uncharacterized protein</fullName>
    </submittedName>
</protein>
<evidence type="ECO:0000313" key="1">
    <source>
        <dbReference type="EMBL" id="CAJ1942138.1"/>
    </source>
</evidence>
<proteinExistence type="predicted"/>
<organism evidence="1 2">
    <name type="scientific">Cylindrotheca closterium</name>
    <dbReference type="NCBI Taxonomy" id="2856"/>
    <lineage>
        <taxon>Eukaryota</taxon>
        <taxon>Sar</taxon>
        <taxon>Stramenopiles</taxon>
        <taxon>Ochrophyta</taxon>
        <taxon>Bacillariophyta</taxon>
        <taxon>Bacillariophyceae</taxon>
        <taxon>Bacillariophycidae</taxon>
        <taxon>Bacillariales</taxon>
        <taxon>Bacillariaceae</taxon>
        <taxon>Cylindrotheca</taxon>
    </lineage>
</organism>
<dbReference type="Proteomes" id="UP001295423">
    <property type="component" value="Unassembled WGS sequence"/>
</dbReference>
<sequence length="176" mass="20545">MKSLHASSVDSLLNFVHNSSDHSTPLLIRKPLHDNGERKNVRFADNLEQTVSTISRDDLSKEEIESYWLNRVEMWDIECEKERIVEMIDYSLPKEKGTSYRGLEIHSGGGIFRKKIIDRHFNAVFFTQEAQKQKQKEHCDEELARSCEETSKESLRLARQFGLKDQKDAQKFLCRA</sequence>
<dbReference type="AlphaFoldDB" id="A0AAD2CPN6"/>
<comment type="caution">
    <text evidence="1">The sequence shown here is derived from an EMBL/GenBank/DDBJ whole genome shotgun (WGS) entry which is preliminary data.</text>
</comment>
<dbReference type="EMBL" id="CAKOGP040001112">
    <property type="protein sequence ID" value="CAJ1942138.1"/>
    <property type="molecule type" value="Genomic_DNA"/>
</dbReference>
<accession>A0AAD2CPN6</accession>